<feature type="compositionally biased region" description="Low complexity" evidence="1">
    <location>
        <begin position="23"/>
        <end position="48"/>
    </location>
</feature>
<evidence type="ECO:0000313" key="2">
    <source>
        <dbReference type="EMBL" id="RSC12075.1"/>
    </source>
</evidence>
<feature type="region of interest" description="Disordered" evidence="1">
    <location>
        <begin position="23"/>
        <end position="61"/>
    </location>
</feature>
<protein>
    <submittedName>
        <fullName evidence="2">Uncharacterized protein</fullName>
    </submittedName>
</protein>
<organism evidence="2 3">
    <name type="scientific">Burkholderia cenocepacia</name>
    <dbReference type="NCBI Taxonomy" id="95486"/>
    <lineage>
        <taxon>Bacteria</taxon>
        <taxon>Pseudomonadati</taxon>
        <taxon>Pseudomonadota</taxon>
        <taxon>Betaproteobacteria</taxon>
        <taxon>Burkholderiales</taxon>
        <taxon>Burkholderiaceae</taxon>
        <taxon>Burkholderia</taxon>
        <taxon>Burkholderia cepacia complex</taxon>
    </lineage>
</organism>
<dbReference type="Proteomes" id="UP000272140">
    <property type="component" value="Unassembled WGS sequence"/>
</dbReference>
<evidence type="ECO:0000256" key="1">
    <source>
        <dbReference type="SAM" id="MobiDB-lite"/>
    </source>
</evidence>
<reference evidence="3" key="1">
    <citation type="submission" date="2018-11" db="EMBL/GenBank/DDBJ databases">
        <title>FDA dAtabase for Regulatory Grade micrObial Sequences (FDA-ARGOS): Supporting development and validation of Infectious Disease Dx tests.</title>
        <authorList>
            <person name="Goldberg B."/>
            <person name="Campos J."/>
            <person name="Tallon L."/>
            <person name="Sadzewicz L."/>
            <person name="Zhao X."/>
            <person name="Vavikolanu K."/>
            <person name="Mehta A."/>
            <person name="Aluvathingal J."/>
            <person name="Nadendla S."/>
            <person name="Geyer C."/>
            <person name="Nandy P."/>
            <person name="Yan Y."/>
            <person name="Sichtig H."/>
        </authorList>
    </citation>
    <scope>NUCLEOTIDE SEQUENCE [LARGE SCALE GENOMIC DNA]</scope>
    <source>
        <strain evidence="3">FDAARGOS_544</strain>
    </source>
</reference>
<proteinExistence type="predicted"/>
<name>A0A427NX39_9BURK</name>
<sequence>MARDTLARATMQVRGYAARACNRAAPTPAPAPAQAQAPARSCRANAAATGGMAPDGSGKGR</sequence>
<dbReference type="AlphaFoldDB" id="A0A427NX39"/>
<evidence type="ECO:0000313" key="3">
    <source>
        <dbReference type="Proteomes" id="UP000272140"/>
    </source>
</evidence>
<comment type="caution">
    <text evidence="2">The sequence shown here is derived from an EMBL/GenBank/DDBJ whole genome shotgun (WGS) entry which is preliminary data.</text>
</comment>
<accession>A0A427NX39</accession>
<gene>
    <name evidence="2" type="ORF">EGT41_01110</name>
</gene>
<dbReference type="EMBL" id="RKIO01000002">
    <property type="protein sequence ID" value="RSC12075.1"/>
    <property type="molecule type" value="Genomic_DNA"/>
</dbReference>